<sequence>MDVTAQDLSYSTEASRPNKRATTSVTSHLSNAASVQDVSTAANALDQDKAILHSISAAELAQQQGSSDEGSVDTRAGSPATLTSAAVSSEEQTRPSELREYSTVEEGDAGSTEYRMFFSICGASRISPWHSIPMSTQEGSVNFVCEIPKETSAKMEVATCELANPIKQDIKKGKLRHYPYNIHWNYGMIPQTWEDPSHTHSELMCEGDNDPLDVVEIGTRPCRTGGVYQVKPLGVFAMIDDGELDWKVVAICVDDPMAHLLKDVEDVQKHLPGTLDKIHEWFRDYKIPDGKPPNKFGYDAECKDKAFALQVIQETHEAYLGLKSGQCKAAPKSLSLA</sequence>
<evidence type="ECO:0000256" key="8">
    <source>
        <dbReference type="SAM" id="MobiDB-lite"/>
    </source>
</evidence>
<name>A0A250WR49_9CHLO</name>
<evidence type="ECO:0000256" key="1">
    <source>
        <dbReference type="ARBA" id="ARBA00001946"/>
    </source>
</evidence>
<dbReference type="CDD" id="cd00412">
    <property type="entry name" value="pyrophosphatase"/>
    <property type="match status" value="1"/>
</dbReference>
<organism evidence="9 10">
    <name type="scientific">Chlamydomonas eustigma</name>
    <dbReference type="NCBI Taxonomy" id="1157962"/>
    <lineage>
        <taxon>Eukaryota</taxon>
        <taxon>Viridiplantae</taxon>
        <taxon>Chlorophyta</taxon>
        <taxon>core chlorophytes</taxon>
        <taxon>Chlorophyceae</taxon>
        <taxon>CS clade</taxon>
        <taxon>Chlamydomonadales</taxon>
        <taxon>Chlamydomonadaceae</taxon>
        <taxon>Chlamydomonas</taxon>
    </lineage>
</organism>
<dbReference type="EMBL" id="BEGY01000003">
    <property type="protein sequence ID" value="GAX73317.1"/>
    <property type="molecule type" value="Genomic_DNA"/>
</dbReference>
<dbReference type="GO" id="GO:0006796">
    <property type="term" value="P:phosphate-containing compound metabolic process"/>
    <property type="evidence" value="ECO:0007669"/>
    <property type="project" value="InterPro"/>
</dbReference>
<feature type="compositionally biased region" description="Basic and acidic residues" evidence="8">
    <location>
        <begin position="91"/>
        <end position="102"/>
    </location>
</feature>
<dbReference type="GO" id="GO:0005737">
    <property type="term" value="C:cytoplasm"/>
    <property type="evidence" value="ECO:0007669"/>
    <property type="project" value="InterPro"/>
</dbReference>
<evidence type="ECO:0000256" key="2">
    <source>
        <dbReference type="ARBA" id="ARBA00006220"/>
    </source>
</evidence>
<keyword evidence="5" id="KW-0378">Hydrolase</keyword>
<comment type="cofactor">
    <cofactor evidence="1">
        <name>Mg(2+)</name>
        <dbReference type="ChEBI" id="CHEBI:18420"/>
    </cofactor>
</comment>
<dbReference type="PROSITE" id="PS00387">
    <property type="entry name" value="PPASE"/>
    <property type="match status" value="1"/>
</dbReference>
<dbReference type="GO" id="GO:0000287">
    <property type="term" value="F:magnesium ion binding"/>
    <property type="evidence" value="ECO:0007669"/>
    <property type="project" value="InterPro"/>
</dbReference>
<keyword evidence="6" id="KW-0460">Magnesium</keyword>
<dbReference type="InterPro" id="IPR036649">
    <property type="entry name" value="Pyrophosphatase_sf"/>
</dbReference>
<evidence type="ECO:0000313" key="9">
    <source>
        <dbReference type="EMBL" id="GAX73317.1"/>
    </source>
</evidence>
<dbReference type="InterPro" id="IPR008162">
    <property type="entry name" value="Pyrophosphatase"/>
</dbReference>
<dbReference type="AlphaFoldDB" id="A0A250WR49"/>
<comment type="caution">
    <text evidence="9">The sequence shown here is derived from an EMBL/GenBank/DDBJ whole genome shotgun (WGS) entry which is preliminary data.</text>
</comment>
<feature type="region of interest" description="Disordered" evidence="8">
    <location>
        <begin position="61"/>
        <end position="107"/>
    </location>
</feature>
<evidence type="ECO:0000256" key="7">
    <source>
        <dbReference type="ARBA" id="ARBA00047820"/>
    </source>
</evidence>
<dbReference type="GO" id="GO:0004427">
    <property type="term" value="F:inorganic diphosphate phosphatase activity"/>
    <property type="evidence" value="ECO:0007669"/>
    <property type="project" value="UniProtKB-EC"/>
</dbReference>
<proteinExistence type="inferred from homology"/>
<dbReference type="OrthoDB" id="1608002at2759"/>
<evidence type="ECO:0000313" key="10">
    <source>
        <dbReference type="Proteomes" id="UP000232323"/>
    </source>
</evidence>
<reference evidence="9 10" key="1">
    <citation type="submission" date="2017-08" db="EMBL/GenBank/DDBJ databases">
        <title>Acidophilic green algal genome provides insights into adaptation to an acidic environment.</title>
        <authorList>
            <person name="Hirooka S."/>
            <person name="Hirose Y."/>
            <person name="Kanesaki Y."/>
            <person name="Higuchi S."/>
            <person name="Fujiwara T."/>
            <person name="Onuma R."/>
            <person name="Era A."/>
            <person name="Ohbayashi R."/>
            <person name="Uzuka A."/>
            <person name="Nozaki H."/>
            <person name="Yoshikawa H."/>
            <person name="Miyagishima S.Y."/>
        </authorList>
    </citation>
    <scope>NUCLEOTIDE SEQUENCE [LARGE SCALE GENOMIC DNA]</scope>
    <source>
        <strain evidence="9 10">NIES-2499</strain>
    </source>
</reference>
<evidence type="ECO:0000256" key="4">
    <source>
        <dbReference type="ARBA" id="ARBA00022723"/>
    </source>
</evidence>
<dbReference type="SUPFAM" id="SSF50324">
    <property type="entry name" value="Inorganic pyrophosphatase"/>
    <property type="match status" value="1"/>
</dbReference>
<dbReference type="STRING" id="1157962.A0A250WR49"/>
<accession>A0A250WR49</accession>
<evidence type="ECO:0000256" key="3">
    <source>
        <dbReference type="ARBA" id="ARBA00012146"/>
    </source>
</evidence>
<feature type="compositionally biased region" description="Polar residues" evidence="8">
    <location>
        <begin position="80"/>
        <end position="90"/>
    </location>
</feature>
<dbReference type="Proteomes" id="UP000232323">
    <property type="component" value="Unassembled WGS sequence"/>
</dbReference>
<keyword evidence="4" id="KW-0479">Metal-binding</keyword>
<dbReference type="Gene3D" id="3.90.80.10">
    <property type="entry name" value="Inorganic pyrophosphatase"/>
    <property type="match status" value="1"/>
</dbReference>
<dbReference type="EC" id="3.6.1.1" evidence="3"/>
<gene>
    <name evidence="9" type="ORF">CEUSTIGMA_g771.t1</name>
</gene>
<dbReference type="PANTHER" id="PTHR10286">
    <property type="entry name" value="INORGANIC PYROPHOSPHATASE"/>
    <property type="match status" value="1"/>
</dbReference>
<dbReference type="FunFam" id="3.90.80.10:FF:000007">
    <property type="entry name" value="Inorganic pyrophosphatase, mitochondrial"/>
    <property type="match status" value="1"/>
</dbReference>
<evidence type="ECO:0000256" key="5">
    <source>
        <dbReference type="ARBA" id="ARBA00022801"/>
    </source>
</evidence>
<keyword evidence="10" id="KW-1185">Reference proteome</keyword>
<comment type="catalytic activity">
    <reaction evidence="7">
        <text>diphosphate + H2O = 2 phosphate + H(+)</text>
        <dbReference type="Rhea" id="RHEA:24576"/>
        <dbReference type="ChEBI" id="CHEBI:15377"/>
        <dbReference type="ChEBI" id="CHEBI:15378"/>
        <dbReference type="ChEBI" id="CHEBI:33019"/>
        <dbReference type="ChEBI" id="CHEBI:43474"/>
        <dbReference type="EC" id="3.6.1.1"/>
    </reaction>
</comment>
<protein>
    <recommendedName>
        <fullName evidence="3">inorganic diphosphatase</fullName>
        <ecNumber evidence="3">3.6.1.1</ecNumber>
    </recommendedName>
</protein>
<evidence type="ECO:0000256" key="6">
    <source>
        <dbReference type="ARBA" id="ARBA00022842"/>
    </source>
</evidence>
<dbReference type="Pfam" id="PF00719">
    <property type="entry name" value="Pyrophosphatase"/>
    <property type="match status" value="1"/>
</dbReference>
<comment type="similarity">
    <text evidence="2">Belongs to the PPase family.</text>
</comment>
<feature type="region of interest" description="Disordered" evidence="8">
    <location>
        <begin position="1"/>
        <end position="31"/>
    </location>
</feature>